<dbReference type="InterPro" id="IPR003439">
    <property type="entry name" value="ABC_transporter-like_ATP-bd"/>
</dbReference>
<keyword evidence="3" id="KW-1185">Reference proteome</keyword>
<keyword evidence="2" id="KW-0547">Nucleotide-binding</keyword>
<evidence type="ECO:0000313" key="2">
    <source>
        <dbReference type="EMBL" id="MBP2258459.1"/>
    </source>
</evidence>
<dbReference type="PANTHER" id="PTHR43394:SF1">
    <property type="entry name" value="ATP-BINDING CASSETTE SUB-FAMILY B MEMBER 10, MITOCHONDRIAL"/>
    <property type="match status" value="1"/>
</dbReference>
<name>A0ABS4SAL8_9BACI</name>
<reference evidence="2 3" key="1">
    <citation type="submission" date="2021-03" db="EMBL/GenBank/DDBJ databases">
        <title>Genomic Encyclopedia of Type Strains, Phase IV (KMG-IV): sequencing the most valuable type-strain genomes for metagenomic binning, comparative biology and taxonomic classification.</title>
        <authorList>
            <person name="Goeker M."/>
        </authorList>
    </citation>
    <scope>NUCLEOTIDE SEQUENCE [LARGE SCALE GENOMIC DNA]</scope>
    <source>
        <strain evidence="2 3">DSM 25790</strain>
    </source>
</reference>
<dbReference type="EMBL" id="JAGIKX010000026">
    <property type="protein sequence ID" value="MBP2258459.1"/>
    <property type="molecule type" value="Genomic_DNA"/>
</dbReference>
<dbReference type="RefSeq" id="WP_226371444.1">
    <property type="nucleotide sequence ID" value="NZ_JAGIKX010000026.1"/>
</dbReference>
<organism evidence="2 3">
    <name type="scientific">Virgibacillus alimentarius</name>
    <dbReference type="NCBI Taxonomy" id="698769"/>
    <lineage>
        <taxon>Bacteria</taxon>
        <taxon>Bacillati</taxon>
        <taxon>Bacillota</taxon>
        <taxon>Bacilli</taxon>
        <taxon>Bacillales</taxon>
        <taxon>Bacillaceae</taxon>
        <taxon>Virgibacillus</taxon>
    </lineage>
</organism>
<dbReference type="PANTHER" id="PTHR43394">
    <property type="entry name" value="ATP-DEPENDENT PERMEASE MDL1, MITOCHONDRIAL"/>
    <property type="match status" value="1"/>
</dbReference>
<dbReference type="InterPro" id="IPR027417">
    <property type="entry name" value="P-loop_NTPase"/>
</dbReference>
<evidence type="ECO:0000259" key="1">
    <source>
        <dbReference type="Pfam" id="PF00005"/>
    </source>
</evidence>
<protein>
    <submittedName>
        <fullName evidence="2">ATP-binding cassette subfamily C protein</fullName>
    </submittedName>
</protein>
<proteinExistence type="predicted"/>
<gene>
    <name evidence="2" type="ORF">J2Z81_002442</name>
</gene>
<dbReference type="Pfam" id="PF00005">
    <property type="entry name" value="ABC_tran"/>
    <property type="match status" value="1"/>
</dbReference>
<feature type="domain" description="ABC transporter" evidence="1">
    <location>
        <begin position="3"/>
        <end position="53"/>
    </location>
</feature>
<evidence type="ECO:0000313" key="3">
    <source>
        <dbReference type="Proteomes" id="UP001519294"/>
    </source>
</evidence>
<dbReference type="SUPFAM" id="SSF52540">
    <property type="entry name" value="P-loop containing nucleoside triphosphate hydrolases"/>
    <property type="match status" value="1"/>
</dbReference>
<comment type="caution">
    <text evidence="2">The sequence shown here is derived from an EMBL/GenBank/DDBJ whole genome shotgun (WGS) entry which is preliminary data.</text>
</comment>
<dbReference type="GO" id="GO:0005524">
    <property type="term" value="F:ATP binding"/>
    <property type="evidence" value="ECO:0007669"/>
    <property type="project" value="UniProtKB-KW"/>
</dbReference>
<accession>A0ABS4SAL8</accession>
<dbReference type="InterPro" id="IPR039421">
    <property type="entry name" value="Type_1_exporter"/>
</dbReference>
<dbReference type="Proteomes" id="UP001519294">
    <property type="component" value="Unassembled WGS sequence"/>
</dbReference>
<keyword evidence="2" id="KW-0067">ATP-binding</keyword>
<dbReference type="Gene3D" id="3.40.50.300">
    <property type="entry name" value="P-loop containing nucleotide triphosphate hydrolases"/>
    <property type="match status" value="1"/>
</dbReference>
<sequence>MDVDEVIKSLPNGLNSRLQDSGANLSSGQKQRLYLAKTLLSNPSNIILDEATNHLDAKTEESILEALTKIKNEQKLIIIMINHNKNMWNYADETVELGEYRREKHTQKA</sequence>